<feature type="transmembrane region" description="Helical" evidence="1">
    <location>
        <begin position="1097"/>
        <end position="1117"/>
    </location>
</feature>
<comment type="caution">
    <text evidence="2">The sequence shown here is derived from an EMBL/GenBank/DDBJ whole genome shotgun (WGS) entry which is preliminary data.</text>
</comment>
<reference evidence="2 3" key="1">
    <citation type="submission" date="2024-02" db="EMBL/GenBank/DDBJ databases">
        <title>De novo assembly and annotation of 12 fungi associated with fruit tree decline syndrome in Ontario, Canada.</title>
        <authorList>
            <person name="Sulman M."/>
            <person name="Ellouze W."/>
            <person name="Ilyukhin E."/>
        </authorList>
    </citation>
    <scope>NUCLEOTIDE SEQUENCE [LARGE SCALE GENOMIC DNA]</scope>
    <source>
        <strain evidence="2 3">M169</strain>
    </source>
</reference>
<organism evidence="2 3">
    <name type="scientific">Diaporthe eres</name>
    <name type="common">Phomopsis oblonga</name>
    <dbReference type="NCBI Taxonomy" id="83184"/>
    <lineage>
        <taxon>Eukaryota</taxon>
        <taxon>Fungi</taxon>
        <taxon>Dikarya</taxon>
        <taxon>Ascomycota</taxon>
        <taxon>Pezizomycotina</taxon>
        <taxon>Sordariomycetes</taxon>
        <taxon>Sordariomycetidae</taxon>
        <taxon>Diaporthales</taxon>
        <taxon>Diaporthaceae</taxon>
        <taxon>Diaporthe</taxon>
        <taxon>Diaporthe eres species complex</taxon>
    </lineage>
</organism>
<keyword evidence="1" id="KW-0472">Membrane</keyword>
<feature type="transmembrane region" description="Helical" evidence="1">
    <location>
        <begin position="710"/>
        <end position="733"/>
    </location>
</feature>
<dbReference type="EMBL" id="JAKNSF020000086">
    <property type="protein sequence ID" value="KAK7718784.1"/>
    <property type="molecule type" value="Genomic_DNA"/>
</dbReference>
<feature type="transmembrane region" description="Helical" evidence="1">
    <location>
        <begin position="603"/>
        <end position="622"/>
    </location>
</feature>
<evidence type="ECO:0000313" key="3">
    <source>
        <dbReference type="Proteomes" id="UP001430848"/>
    </source>
</evidence>
<name>A0ABR1NWX0_DIAER</name>
<feature type="transmembrane region" description="Helical" evidence="1">
    <location>
        <begin position="481"/>
        <end position="502"/>
    </location>
</feature>
<dbReference type="Proteomes" id="UP001430848">
    <property type="component" value="Unassembled WGS sequence"/>
</dbReference>
<keyword evidence="1" id="KW-0812">Transmembrane</keyword>
<keyword evidence="1" id="KW-1133">Transmembrane helix</keyword>
<protein>
    <submittedName>
        <fullName evidence="2">Uncharacterized protein</fullName>
    </submittedName>
</protein>
<feature type="transmembrane region" description="Helical" evidence="1">
    <location>
        <begin position="123"/>
        <end position="140"/>
    </location>
</feature>
<dbReference type="Pfam" id="PF11915">
    <property type="entry name" value="DUF3433"/>
    <property type="match status" value="2"/>
</dbReference>
<accession>A0ABR1NWX0</accession>
<gene>
    <name evidence="2" type="ORF">SLS63_010390</name>
</gene>
<dbReference type="PANTHER" id="PTHR37544">
    <property type="entry name" value="SPRAY-RELATED"/>
    <property type="match status" value="1"/>
</dbReference>
<dbReference type="InterPro" id="IPR021840">
    <property type="entry name" value="DUF3433"/>
</dbReference>
<evidence type="ECO:0000313" key="2">
    <source>
        <dbReference type="EMBL" id="KAK7718784.1"/>
    </source>
</evidence>
<evidence type="ECO:0000256" key="1">
    <source>
        <dbReference type="SAM" id="Phobius"/>
    </source>
</evidence>
<sequence>MPGWKPHTMRAPVLCAVVVISLGLAGVLEFLAQKSQRQGGLALSSSEDDISESVNIAYLYMPTTVAVLYSLLWTWIDLDVRRMQPWFELSRPHGANAEQSLLLNYPFEFLAFVPFKAWKQRHWPVFITGSVMMLIFWAITPLQGAIFGQQAVTVSTSSVMDPGSGLVAVEEQAALIDVSILNSAYGTTWYNRDLPGYTTTEYAVLPFSPLSQSILGVNETWTANTTKFATDLNCWPAKFTENIKAVQGGQYLFDNGGGCLQNITISGGKEGRYIMQYIGYKGDAHLDWHLASSECGPEFSHQFLAIAGRGSGTGANATIGNMTAMFCEPYYTKQPVSITVDAVTRRPLNDSLVELAPPSPLNNTLFNISAFEFLLHAGFSSLAIPRDYPNNLILDQYAKLYDSNISWPTTNMVGFAVGLHDGSLTDFLNTTVIQESYTAAHKLAFSLAISQLASRTANPETHSGVIEYAAFGVVVSRPFSVAVEILLVVVAFSALVLLYTIVRSPSNLTSDPDSIASLFGFIQKEDAVLSHLSTKDNLTEASLSASIRADRYHLTPTNDATGPTLQLLSSGNGPGTSQIPNGIPTLVSRTQTQSIRPKELRPIIGAPFVLVLAFAIGILAYLKHQEISVHGLARPSQNFEVLQLLENYIPMVFSTLLEPFLVVLNRLLCLLQPYYDLLDGRRSPRTTIETKYDSLPPQLVVWRAVKAGHYFLAVLSVVVLMANVLAIGLGAIFNESPTSVLATRNVNSLVSPSLSRVDLLPERFATGKGTQYYDHFYIVQTNMSANTRLPPWIDAQFTYLPFSDLTSNDNSSAQYTAVTRGFGTEATCSMLPTDNSSLNRLQYSYNTTAGPATQQIIKAVYEDTPYGNTTKCMLPGFIDDAISGILPEGKSAHEFYSALEQEDVNTFKNASEEAVAFCEERLVLGWMRYDTSKAESGPDMTFLQCTTHLVTAQFSITVDADGYILRSERLGDYDNITEILGPSAANISHQANLLIGDKWHSSSTGAKYMWHNDSVTTDWMNYYLKIATNGTDLIDPDKPLPDAVRLIPIVQEIYQRIGAALLGANRDLFVESPQNQGSVLLATIETQDTKIFMDNTALVISLTILGIYLLVSILLYARQRRILLPRMPSTIGSTVAYAAGSRAVRLYNGPGKDGSARETYSFGRYLGIDGKAHIGIELDPYVFSLDQTSSLGGSKERLKNRV</sequence>
<feature type="transmembrane region" description="Helical" evidence="1">
    <location>
        <begin position="648"/>
        <end position="668"/>
    </location>
</feature>
<dbReference type="PANTHER" id="PTHR37544:SF3">
    <property type="entry name" value="SPRAY"/>
    <property type="match status" value="1"/>
</dbReference>
<proteinExistence type="predicted"/>
<feature type="transmembrane region" description="Helical" evidence="1">
    <location>
        <begin position="56"/>
        <end position="76"/>
    </location>
</feature>
<keyword evidence="3" id="KW-1185">Reference proteome</keyword>